<dbReference type="Proteomes" id="UP000237271">
    <property type="component" value="Unassembled WGS sequence"/>
</dbReference>
<keyword evidence="1" id="KW-0175">Coiled coil</keyword>
<dbReference type="OrthoDB" id="10254663at2759"/>
<organism evidence="3 4">
    <name type="scientific">Phytophthora palmivora</name>
    <dbReference type="NCBI Taxonomy" id="4796"/>
    <lineage>
        <taxon>Eukaryota</taxon>
        <taxon>Sar</taxon>
        <taxon>Stramenopiles</taxon>
        <taxon>Oomycota</taxon>
        <taxon>Peronosporomycetes</taxon>
        <taxon>Peronosporales</taxon>
        <taxon>Peronosporaceae</taxon>
        <taxon>Phytophthora</taxon>
    </lineage>
</organism>
<evidence type="ECO:0000256" key="2">
    <source>
        <dbReference type="SAM" id="MobiDB-lite"/>
    </source>
</evidence>
<feature type="region of interest" description="Disordered" evidence="2">
    <location>
        <begin position="1"/>
        <end position="29"/>
    </location>
</feature>
<evidence type="ECO:0000313" key="4">
    <source>
        <dbReference type="Proteomes" id="UP000237271"/>
    </source>
</evidence>
<keyword evidence="4" id="KW-1185">Reference proteome</keyword>
<reference evidence="3 4" key="1">
    <citation type="journal article" date="2017" name="Genome Biol. Evol.">
        <title>Phytophthora megakarya and P. palmivora, closely related causal agents of cacao black pod rot, underwent increases in genome sizes and gene numbers by different mechanisms.</title>
        <authorList>
            <person name="Ali S.S."/>
            <person name="Shao J."/>
            <person name="Lary D.J."/>
            <person name="Kronmiller B."/>
            <person name="Shen D."/>
            <person name="Strem M.D."/>
            <person name="Amoako-Attah I."/>
            <person name="Akrofi A.Y."/>
            <person name="Begoude B.A."/>
            <person name="Ten Hoopen G.M."/>
            <person name="Coulibaly K."/>
            <person name="Kebe B.I."/>
            <person name="Melnick R.L."/>
            <person name="Guiltinan M.J."/>
            <person name="Tyler B.M."/>
            <person name="Meinhardt L.W."/>
            <person name="Bailey B.A."/>
        </authorList>
    </citation>
    <scope>NUCLEOTIDE SEQUENCE [LARGE SCALE GENOMIC DNA]</scope>
    <source>
        <strain evidence="4">sbr112.9</strain>
    </source>
</reference>
<gene>
    <name evidence="3" type="ORF">PHPALM_16742</name>
</gene>
<comment type="caution">
    <text evidence="3">The sequence shown here is derived from an EMBL/GenBank/DDBJ whole genome shotgun (WGS) entry which is preliminary data.</text>
</comment>
<dbReference type="AlphaFoldDB" id="A0A2P4XP09"/>
<accession>A0A2P4XP09</accession>
<name>A0A2P4XP09_9STRA</name>
<proteinExistence type="predicted"/>
<evidence type="ECO:0000256" key="1">
    <source>
        <dbReference type="SAM" id="Coils"/>
    </source>
</evidence>
<feature type="compositionally biased region" description="Acidic residues" evidence="2">
    <location>
        <begin position="1"/>
        <end position="12"/>
    </location>
</feature>
<sequence>MDWAPSDDDNDESMPFRSIADDVEQQSPVSRVVTHQSSTHCANARLNVQELHAEGNGEEYYSAEEGEPTGEASSRVAMKQMNNHPVTSSSTEVVMEVLYGIMEHNENFKWLIDPVNQARVAKLVEYHLREQTNGDTSIQAFEDEHFLNELRAQVDELIHENLKIKTENVRLMGKGSQSAAVNKSIEELKRRLALSEEAVSMQEGYRREAEVVFQSELEMKSKLVSSLQHDLEEKDSQIAKLLENGTELPGSDNVAPGSEVARLKSTVMEKDREICRLNFQLSTKQKLVDEIAKKVVQQLETTTTASDETVAALAKHLHLDMDMFLFKSVSEKQEL</sequence>
<feature type="non-terminal residue" evidence="3">
    <location>
        <position position="335"/>
    </location>
</feature>
<feature type="coiled-coil region" evidence="1">
    <location>
        <begin position="147"/>
        <end position="198"/>
    </location>
</feature>
<protein>
    <submittedName>
        <fullName evidence="3">Autophagy-related protein 11</fullName>
    </submittedName>
</protein>
<evidence type="ECO:0000313" key="3">
    <source>
        <dbReference type="EMBL" id="POM67292.1"/>
    </source>
</evidence>
<dbReference type="EMBL" id="NCKW01009416">
    <property type="protein sequence ID" value="POM67292.1"/>
    <property type="molecule type" value="Genomic_DNA"/>
</dbReference>